<comment type="caution">
    <text evidence="1">The sequence shown here is derived from an EMBL/GenBank/DDBJ whole genome shotgun (WGS) entry which is preliminary data.</text>
</comment>
<dbReference type="VEuPathDB" id="ToxoDB:LOC34621228"/>
<dbReference type="InterPro" id="IPR036858">
    <property type="entry name" value="Cyclin-dep_kinase_reg-sub_sf"/>
</dbReference>
<dbReference type="Pfam" id="PF01111">
    <property type="entry name" value="CKS"/>
    <property type="match status" value="1"/>
</dbReference>
<dbReference type="InParanoid" id="A0A1D3D656"/>
<sequence length="130" mass="15329">MSRPRKDPMDPLNWEYRLQDSSFSQARSVDGSLRESHSVKYAAGSYEYKYITLTRQQYDIFREALRRNPRGLVSEQYLLQVLHVQQTPGWEHYYIYPYTKVVEATFWVKAPDCDSLTSSHPHSPFVPHEA</sequence>
<accession>A0A1D3D656</accession>
<dbReference type="Proteomes" id="UP000095192">
    <property type="component" value="Unassembled WGS sequence"/>
</dbReference>
<name>A0A1D3D656_9EIME</name>
<dbReference type="AlphaFoldDB" id="A0A1D3D656"/>
<protein>
    <submittedName>
        <fullName evidence="1">Cyclin-dependent kinase regulatory subunit protein</fullName>
    </submittedName>
</protein>
<gene>
    <name evidence="1" type="ORF">cyc_04742</name>
</gene>
<evidence type="ECO:0000313" key="1">
    <source>
        <dbReference type="EMBL" id="OEH78907.1"/>
    </source>
</evidence>
<dbReference type="GO" id="GO:0016301">
    <property type="term" value="F:kinase activity"/>
    <property type="evidence" value="ECO:0007669"/>
    <property type="project" value="UniProtKB-KW"/>
</dbReference>
<dbReference type="GO" id="GO:0016538">
    <property type="term" value="F:cyclin-dependent protein serine/threonine kinase regulator activity"/>
    <property type="evidence" value="ECO:0007669"/>
    <property type="project" value="InterPro"/>
</dbReference>
<proteinExistence type="predicted"/>
<dbReference type="EMBL" id="JROU02000581">
    <property type="protein sequence ID" value="OEH78907.1"/>
    <property type="molecule type" value="Genomic_DNA"/>
</dbReference>
<dbReference type="InterPro" id="IPR000789">
    <property type="entry name" value="Cyclin-dep_kinase_reg-sub"/>
</dbReference>
<evidence type="ECO:0000313" key="2">
    <source>
        <dbReference type="Proteomes" id="UP000095192"/>
    </source>
</evidence>
<dbReference type="Gene3D" id="3.30.170.10">
    <property type="entry name" value="Cyclin-dependent kinase, regulatory subunit"/>
    <property type="match status" value="1"/>
</dbReference>
<reference evidence="1 2" key="1">
    <citation type="journal article" date="2016" name="BMC Genomics">
        <title>Comparative genomics reveals Cyclospora cayetanensis possesses coccidia-like metabolism and invasion components but unique surface antigens.</title>
        <authorList>
            <person name="Liu S."/>
            <person name="Wang L."/>
            <person name="Zheng H."/>
            <person name="Xu Z."/>
            <person name="Roellig D.M."/>
            <person name="Li N."/>
            <person name="Frace M.A."/>
            <person name="Tang K."/>
            <person name="Arrowood M.J."/>
            <person name="Moss D.M."/>
            <person name="Zhang L."/>
            <person name="Feng Y."/>
            <person name="Xiao L."/>
        </authorList>
    </citation>
    <scope>NUCLEOTIDE SEQUENCE [LARGE SCALE GENOMIC DNA]</scope>
    <source>
        <strain evidence="1 2">CHN_HEN01</strain>
    </source>
</reference>
<dbReference type="VEuPathDB" id="ToxoDB:cyc_04742"/>
<organism evidence="1 2">
    <name type="scientific">Cyclospora cayetanensis</name>
    <dbReference type="NCBI Taxonomy" id="88456"/>
    <lineage>
        <taxon>Eukaryota</taxon>
        <taxon>Sar</taxon>
        <taxon>Alveolata</taxon>
        <taxon>Apicomplexa</taxon>
        <taxon>Conoidasida</taxon>
        <taxon>Coccidia</taxon>
        <taxon>Eucoccidiorida</taxon>
        <taxon>Eimeriorina</taxon>
        <taxon>Eimeriidae</taxon>
        <taxon>Cyclospora</taxon>
    </lineage>
</organism>
<dbReference type="SUPFAM" id="SSF55637">
    <property type="entry name" value="Cell cycle regulatory proteins"/>
    <property type="match status" value="1"/>
</dbReference>
<keyword evidence="2" id="KW-1185">Reference proteome</keyword>